<accession>A0A8B6GHQ9</accession>
<dbReference type="EMBL" id="UYJE01008433">
    <property type="protein sequence ID" value="VDI63894.1"/>
    <property type="molecule type" value="Genomic_DNA"/>
</dbReference>
<dbReference type="AlphaFoldDB" id="A0A8B6GHQ9"/>
<name>A0A8B6GHQ9_MYTGA</name>
<sequence length="451" mass="49864">MGTKCSCCNKDTKEYENKLCGSSELILIVETNDQSNSINSEENFLDFSIKVILVASSSFRINESKAVAKAIIPESHQKLDRVPKSIAKRLFKKHSNLTMVCPSAYKSIGFGSKKQAIIEINCISLFCRIKGIIPIGEYHFPLKIGDVQTDVLEGTSHFTSALHIGDKIHNQQHEAGTLGGFVKYYGIDTFLTCAHVIFGKSNISNLEKRYIHFNCHTLHNDDDTRPVQCTLIRHILNYETQESEMDEDDQESANDEEEVTTIDAALLLIQMPNIFHDSIGGPSGVCNDVSTNAIAQPTHGITKTSSCAHNPVELSIQLNGNVDPTGDNLSALGLRSIYLNENVYDSDDVHSRAIALSSFSGKQERLISKIKRKIVSIPLQCHVRMDTIIMYNQYSIQNMDFRDGDSGTCIYATEAGSQKKGCIGMLVGKSTSGECIFTPIKEILKALEVDI</sequence>
<gene>
    <name evidence="1" type="ORF">MGAL_10B088666</name>
</gene>
<reference evidence="1" key="1">
    <citation type="submission" date="2018-11" db="EMBL/GenBank/DDBJ databases">
        <authorList>
            <person name="Alioto T."/>
            <person name="Alioto T."/>
        </authorList>
    </citation>
    <scope>NUCLEOTIDE SEQUENCE</scope>
</reference>
<dbReference type="OrthoDB" id="6130942at2759"/>
<dbReference type="Proteomes" id="UP000596742">
    <property type="component" value="Unassembled WGS sequence"/>
</dbReference>
<comment type="caution">
    <text evidence="1">The sequence shown here is derived from an EMBL/GenBank/DDBJ whole genome shotgun (WGS) entry which is preliminary data.</text>
</comment>
<keyword evidence="2" id="KW-1185">Reference proteome</keyword>
<protein>
    <submittedName>
        <fullName evidence="1">Uncharacterized protein</fullName>
    </submittedName>
</protein>
<proteinExistence type="predicted"/>
<organism evidence="1 2">
    <name type="scientific">Mytilus galloprovincialis</name>
    <name type="common">Mediterranean mussel</name>
    <dbReference type="NCBI Taxonomy" id="29158"/>
    <lineage>
        <taxon>Eukaryota</taxon>
        <taxon>Metazoa</taxon>
        <taxon>Spiralia</taxon>
        <taxon>Lophotrochozoa</taxon>
        <taxon>Mollusca</taxon>
        <taxon>Bivalvia</taxon>
        <taxon>Autobranchia</taxon>
        <taxon>Pteriomorphia</taxon>
        <taxon>Mytilida</taxon>
        <taxon>Mytiloidea</taxon>
        <taxon>Mytilidae</taxon>
        <taxon>Mytilinae</taxon>
        <taxon>Mytilus</taxon>
    </lineage>
</organism>
<evidence type="ECO:0000313" key="2">
    <source>
        <dbReference type="Proteomes" id="UP000596742"/>
    </source>
</evidence>
<evidence type="ECO:0000313" key="1">
    <source>
        <dbReference type="EMBL" id="VDI63894.1"/>
    </source>
</evidence>